<feature type="region of interest" description="Disordered" evidence="1">
    <location>
        <begin position="1"/>
        <end position="60"/>
    </location>
</feature>
<protein>
    <submittedName>
        <fullName evidence="2">Uncharacterized protein</fullName>
    </submittedName>
</protein>
<proteinExistence type="predicted"/>
<name>A0A2T5FVE8_9SPHN</name>
<organism evidence="2 3">
    <name type="scientific">Sphingomonas oleivorans</name>
    <dbReference type="NCBI Taxonomy" id="1735121"/>
    <lineage>
        <taxon>Bacteria</taxon>
        <taxon>Pseudomonadati</taxon>
        <taxon>Pseudomonadota</taxon>
        <taxon>Alphaproteobacteria</taxon>
        <taxon>Sphingomonadales</taxon>
        <taxon>Sphingomonadaceae</taxon>
        <taxon>Sphingomonas</taxon>
    </lineage>
</organism>
<keyword evidence="3" id="KW-1185">Reference proteome</keyword>
<sequence length="60" mass="6409">MCRGRRDIGIMPGNDRGGRASRGDGSMGRTCDRSSDSGRTDTAAHPPIFGRAGQMACRLR</sequence>
<dbReference type="Proteomes" id="UP000244162">
    <property type="component" value="Unassembled WGS sequence"/>
</dbReference>
<dbReference type="EMBL" id="NWBU01000011">
    <property type="protein sequence ID" value="PTQ09415.1"/>
    <property type="molecule type" value="Genomic_DNA"/>
</dbReference>
<feature type="compositionally biased region" description="Basic and acidic residues" evidence="1">
    <location>
        <begin position="30"/>
        <end position="39"/>
    </location>
</feature>
<evidence type="ECO:0000313" key="3">
    <source>
        <dbReference type="Proteomes" id="UP000244162"/>
    </source>
</evidence>
<evidence type="ECO:0000256" key="1">
    <source>
        <dbReference type="SAM" id="MobiDB-lite"/>
    </source>
</evidence>
<dbReference type="AlphaFoldDB" id="A0A2T5FVE8"/>
<comment type="caution">
    <text evidence="2">The sequence shown here is derived from an EMBL/GenBank/DDBJ whole genome shotgun (WGS) entry which is preliminary data.</text>
</comment>
<reference evidence="2 3" key="1">
    <citation type="submission" date="2017-09" db="EMBL/GenBank/DDBJ databases">
        <title>Sphingomonas panjinensis sp.nov., isolated from oil-contaminated soil.</title>
        <authorList>
            <person name="Wang L."/>
            <person name="Chen L."/>
        </authorList>
    </citation>
    <scope>NUCLEOTIDE SEQUENCE [LARGE SCALE GENOMIC DNA]</scope>
    <source>
        <strain evidence="2 3">FW-11</strain>
    </source>
</reference>
<evidence type="ECO:0000313" key="2">
    <source>
        <dbReference type="EMBL" id="PTQ09415.1"/>
    </source>
</evidence>
<accession>A0A2T5FVE8</accession>
<gene>
    <name evidence="2" type="ORF">CLG96_14560</name>
</gene>